<name>A0ABS1VTY2_9ACTN</name>
<organism evidence="1 2">
    <name type="scientific">Paractinoplanes lichenicola</name>
    <dbReference type="NCBI Taxonomy" id="2802976"/>
    <lineage>
        <taxon>Bacteria</taxon>
        <taxon>Bacillati</taxon>
        <taxon>Actinomycetota</taxon>
        <taxon>Actinomycetes</taxon>
        <taxon>Micromonosporales</taxon>
        <taxon>Micromonosporaceae</taxon>
        <taxon>Paractinoplanes</taxon>
    </lineage>
</organism>
<dbReference type="EMBL" id="JAENHO010000007">
    <property type="protein sequence ID" value="MBL7257945.1"/>
    <property type="molecule type" value="Genomic_DNA"/>
</dbReference>
<proteinExistence type="predicted"/>
<keyword evidence="2" id="KW-1185">Reference proteome</keyword>
<protein>
    <submittedName>
        <fullName evidence="1">Uncharacterized protein</fullName>
    </submittedName>
</protein>
<evidence type="ECO:0000313" key="2">
    <source>
        <dbReference type="Proteomes" id="UP000598996"/>
    </source>
</evidence>
<evidence type="ECO:0000313" key="1">
    <source>
        <dbReference type="EMBL" id="MBL7257945.1"/>
    </source>
</evidence>
<gene>
    <name evidence="1" type="ORF">JKJ07_26935</name>
</gene>
<reference evidence="1 2" key="1">
    <citation type="submission" date="2021-01" db="EMBL/GenBank/DDBJ databases">
        <title>Actinoplanes sp. nov. LDG1-01 isolated from lichen.</title>
        <authorList>
            <person name="Saeng-In P."/>
            <person name="Phongsopitanun W."/>
            <person name="Kanchanasin P."/>
            <person name="Yuki M."/>
            <person name="Kudo T."/>
            <person name="Ohkuma M."/>
            <person name="Tanasupawat S."/>
        </authorList>
    </citation>
    <scope>NUCLEOTIDE SEQUENCE [LARGE SCALE GENOMIC DNA]</scope>
    <source>
        <strain evidence="1 2">LDG1-01</strain>
    </source>
</reference>
<accession>A0ABS1VTY2</accession>
<comment type="caution">
    <text evidence="1">The sequence shown here is derived from an EMBL/GenBank/DDBJ whole genome shotgun (WGS) entry which is preliminary data.</text>
</comment>
<dbReference type="Proteomes" id="UP000598996">
    <property type="component" value="Unassembled WGS sequence"/>
</dbReference>
<sequence length="67" mass="7499">MLDRALPGFGVDVFLVPGKELSIVFVRFGQKARDGLSPEVSDFCRAVSLERHPLGQQRRRRTNDGAE</sequence>